<protein>
    <submittedName>
        <fullName evidence="1">Uncharacterized protein</fullName>
    </submittedName>
</protein>
<comment type="caution">
    <text evidence="1">The sequence shown here is derived from an EMBL/GenBank/DDBJ whole genome shotgun (WGS) entry which is preliminary data.</text>
</comment>
<reference evidence="1 2" key="1">
    <citation type="submission" date="2018-07" db="EMBL/GenBank/DDBJ databases">
        <title>Freshwater and sediment microbial communities from various areas in North America, analyzing microbe dynamics in response to fracking.</title>
        <authorList>
            <person name="Lamendella R."/>
        </authorList>
    </citation>
    <scope>NUCLEOTIDE SEQUENCE [LARGE SCALE GENOMIC DNA]</scope>
    <source>
        <strain evidence="1 2">160A</strain>
    </source>
</reference>
<proteinExistence type="predicted"/>
<dbReference type="EMBL" id="QPIZ01000034">
    <property type="protein sequence ID" value="RCW28920.1"/>
    <property type="molecule type" value="Genomic_DNA"/>
</dbReference>
<keyword evidence="2" id="KW-1185">Reference proteome</keyword>
<accession>A0A368ULN2</accession>
<organism evidence="1 2">
    <name type="scientific">Marinilabilia salmonicolor</name>
    <dbReference type="NCBI Taxonomy" id="989"/>
    <lineage>
        <taxon>Bacteria</taxon>
        <taxon>Pseudomonadati</taxon>
        <taxon>Bacteroidota</taxon>
        <taxon>Bacteroidia</taxon>
        <taxon>Marinilabiliales</taxon>
        <taxon>Marinilabiliaceae</taxon>
        <taxon>Marinilabilia</taxon>
    </lineage>
</organism>
<dbReference type="AlphaFoldDB" id="A0A368ULN2"/>
<evidence type="ECO:0000313" key="2">
    <source>
        <dbReference type="Proteomes" id="UP000252733"/>
    </source>
</evidence>
<gene>
    <name evidence="1" type="ORF">DFO77_13434</name>
</gene>
<name>A0A368ULN2_9BACT</name>
<evidence type="ECO:0000313" key="1">
    <source>
        <dbReference type="EMBL" id="RCW28920.1"/>
    </source>
</evidence>
<dbReference type="Proteomes" id="UP000252733">
    <property type="component" value="Unassembled WGS sequence"/>
</dbReference>
<sequence>MVFVIDWQLFVVLLQKVELSLSGGVLGGDSLKNAFRFEEGQSQQVVLSEFCLFSCALSNIFTILTKNLILI</sequence>